<evidence type="ECO:0000256" key="4">
    <source>
        <dbReference type="ARBA" id="ARBA00022989"/>
    </source>
</evidence>
<sequence>MEERYATEEQQIEAIKNFWKENGIAILLGGAIGLGGLFGWRYYNEQQIEAQEAASTAYETTLNALQGEGGFTKGAEFVKANEGESYANLTALQLASDAIVSKDYAEAEKQLTNVVAHAEVAAVKNLALLRLARVQVELGKHDEALASINKMDVDQYRARALEISGDIQQKLGNTDAARAAYTEALELDGVSSLVQVKLDNLAVAGENQ</sequence>
<dbReference type="PANTHER" id="PTHR38035">
    <property type="entry name" value="UPF0070 PROTEIN YFGM"/>
    <property type="match status" value="1"/>
</dbReference>
<dbReference type="InterPro" id="IPR018704">
    <property type="entry name" value="SecYEG/CpoB_TPR"/>
</dbReference>
<feature type="transmembrane region" description="Helical" evidence="9">
    <location>
        <begin position="24"/>
        <end position="43"/>
    </location>
</feature>
<evidence type="ECO:0000256" key="1">
    <source>
        <dbReference type="ARBA" id="ARBA00004401"/>
    </source>
</evidence>
<organism evidence="11 12">
    <name type="scientific">Pseudobowmanella zhangzhouensis</name>
    <dbReference type="NCBI Taxonomy" id="1537679"/>
    <lineage>
        <taxon>Bacteria</taxon>
        <taxon>Pseudomonadati</taxon>
        <taxon>Pseudomonadota</taxon>
        <taxon>Gammaproteobacteria</taxon>
        <taxon>Alteromonadales</taxon>
        <taxon>Alteromonadaceae</taxon>
    </lineage>
</organism>
<reference evidence="12" key="1">
    <citation type="journal article" date="2019" name="Int. J. Syst. Evol. Microbiol.">
        <title>The Global Catalogue of Microorganisms (GCM) 10K type strain sequencing project: providing services to taxonomists for standard genome sequencing and annotation.</title>
        <authorList>
            <consortium name="The Broad Institute Genomics Platform"/>
            <consortium name="The Broad Institute Genome Sequencing Center for Infectious Disease"/>
            <person name="Wu L."/>
            <person name="Ma J."/>
        </authorList>
    </citation>
    <scope>NUCLEOTIDE SEQUENCE [LARGE SCALE GENOMIC DNA]</scope>
    <source>
        <strain evidence="12">CGMCC 1.16031</strain>
    </source>
</reference>
<comment type="subcellular location">
    <subcellularLocation>
        <location evidence="1">Cell membrane</location>
        <topology evidence="1">Single-pass type II membrane protein</topology>
    </subcellularLocation>
</comment>
<evidence type="ECO:0000256" key="8">
    <source>
        <dbReference type="ARBA" id="ARBA00024235"/>
    </source>
</evidence>
<keyword evidence="6" id="KW-0143">Chaperone</keyword>
<dbReference type="SUPFAM" id="SSF48452">
    <property type="entry name" value="TPR-like"/>
    <property type="match status" value="1"/>
</dbReference>
<evidence type="ECO:0000256" key="6">
    <source>
        <dbReference type="ARBA" id="ARBA00023186"/>
    </source>
</evidence>
<dbReference type="RefSeq" id="WP_131259685.1">
    <property type="nucleotide sequence ID" value="NZ_JBHSUS010000001.1"/>
</dbReference>
<keyword evidence="5 9" id="KW-0472">Membrane</keyword>
<evidence type="ECO:0000256" key="9">
    <source>
        <dbReference type="SAM" id="Phobius"/>
    </source>
</evidence>
<evidence type="ECO:0000259" key="10">
    <source>
        <dbReference type="Pfam" id="PF09976"/>
    </source>
</evidence>
<name>A0ABW1XLJ8_9ALTE</name>
<keyword evidence="4 9" id="KW-1133">Transmembrane helix</keyword>
<dbReference type="Gene3D" id="1.25.40.10">
    <property type="entry name" value="Tetratricopeptide repeat domain"/>
    <property type="match status" value="1"/>
</dbReference>
<dbReference type="PANTHER" id="PTHR38035:SF1">
    <property type="entry name" value="ANCILLARY SECYEG TRANSLOCON SUBUNIT"/>
    <property type="match status" value="1"/>
</dbReference>
<dbReference type="PIRSF" id="PIRSF006170">
    <property type="entry name" value="YfgM"/>
    <property type="match status" value="1"/>
</dbReference>
<evidence type="ECO:0000313" key="12">
    <source>
        <dbReference type="Proteomes" id="UP001596364"/>
    </source>
</evidence>
<comment type="caution">
    <text evidence="11">The sequence shown here is derived from an EMBL/GenBank/DDBJ whole genome shotgun (WGS) entry which is preliminary data.</text>
</comment>
<dbReference type="Proteomes" id="UP001596364">
    <property type="component" value="Unassembled WGS sequence"/>
</dbReference>
<protein>
    <recommendedName>
        <fullName evidence="8">Ancillary SecYEG translocon subunit</fullName>
    </recommendedName>
</protein>
<comment type="similarity">
    <text evidence="7">Belongs to the YfgM family.</text>
</comment>
<dbReference type="Pfam" id="PF09976">
    <property type="entry name" value="TPR_21"/>
    <property type="match status" value="1"/>
</dbReference>
<feature type="domain" description="Ancillary SecYEG translocon subunit/Cell division coordinator CpoB TPR" evidence="10">
    <location>
        <begin position="16"/>
        <end position="202"/>
    </location>
</feature>
<evidence type="ECO:0000313" key="11">
    <source>
        <dbReference type="EMBL" id="MFC6440729.1"/>
    </source>
</evidence>
<dbReference type="InterPro" id="IPR026039">
    <property type="entry name" value="YfgM"/>
</dbReference>
<proteinExistence type="inferred from homology"/>
<keyword evidence="3 9" id="KW-0812">Transmembrane</keyword>
<accession>A0ABW1XLJ8</accession>
<evidence type="ECO:0000256" key="5">
    <source>
        <dbReference type="ARBA" id="ARBA00023136"/>
    </source>
</evidence>
<keyword evidence="2" id="KW-1003">Cell membrane</keyword>
<evidence type="ECO:0000256" key="2">
    <source>
        <dbReference type="ARBA" id="ARBA00022475"/>
    </source>
</evidence>
<evidence type="ECO:0000256" key="7">
    <source>
        <dbReference type="ARBA" id="ARBA00024197"/>
    </source>
</evidence>
<keyword evidence="12" id="KW-1185">Reference proteome</keyword>
<gene>
    <name evidence="11" type="ORF">ACFP85_11305</name>
</gene>
<evidence type="ECO:0000256" key="3">
    <source>
        <dbReference type="ARBA" id="ARBA00022692"/>
    </source>
</evidence>
<dbReference type="EMBL" id="JBHSUS010000001">
    <property type="protein sequence ID" value="MFC6440729.1"/>
    <property type="molecule type" value="Genomic_DNA"/>
</dbReference>
<dbReference type="InterPro" id="IPR011990">
    <property type="entry name" value="TPR-like_helical_dom_sf"/>
</dbReference>